<sequence length="194" mass="20268">LHYIYQTIAYTSGTTLTHSRFVLAGERTKVRISLPIAGGAGTADFNLSTGAVIGTTGTGAVARIEDFGSGIYRVSLTLEATETNTRQFSCQPLDAAGLAIYTGDGSSGLYTWGAQLETGDEPTSYIKTTASTATRLADDITIPLADFPWNGGSGTLQINGSSVTPVTSGSDLDIAGTCFAEGINRLESLVWWPS</sequence>
<reference evidence="1" key="1">
    <citation type="submission" date="2021-07" db="EMBL/GenBank/DDBJ databases">
        <title>Pseudohoeflea marina sp. nov. a polyhydroxyalcanoate-producing bacterium.</title>
        <authorList>
            <person name="Zheng W."/>
            <person name="Yu S."/>
            <person name="Huang Y."/>
        </authorList>
    </citation>
    <scope>NUCLEOTIDE SEQUENCE</scope>
    <source>
        <strain evidence="1">DP4N28-3</strain>
    </source>
</reference>
<proteinExistence type="predicted"/>
<dbReference type="EMBL" id="JAHWQX010000014">
    <property type="protein sequence ID" value="MBW3099287.1"/>
    <property type="molecule type" value="Genomic_DNA"/>
</dbReference>
<organism evidence="1 2">
    <name type="scientific">Pseudohoeflea coraliihabitans</name>
    <dbReference type="NCBI Taxonomy" id="2860393"/>
    <lineage>
        <taxon>Bacteria</taxon>
        <taxon>Pseudomonadati</taxon>
        <taxon>Pseudomonadota</taxon>
        <taxon>Alphaproteobacteria</taxon>
        <taxon>Hyphomicrobiales</taxon>
        <taxon>Rhizobiaceae</taxon>
        <taxon>Pseudohoeflea</taxon>
    </lineage>
</organism>
<accession>A0ABS6WTJ8</accession>
<feature type="non-terminal residue" evidence="1">
    <location>
        <position position="1"/>
    </location>
</feature>
<keyword evidence="2" id="KW-1185">Reference proteome</keyword>
<evidence type="ECO:0000313" key="2">
    <source>
        <dbReference type="Proteomes" id="UP001430804"/>
    </source>
</evidence>
<gene>
    <name evidence="1" type="ORF">KY465_18550</name>
</gene>
<name>A0ABS6WTJ8_9HYPH</name>
<dbReference type="Proteomes" id="UP001430804">
    <property type="component" value="Unassembled WGS sequence"/>
</dbReference>
<protein>
    <submittedName>
        <fullName evidence="1">Uncharacterized protein</fullName>
    </submittedName>
</protein>
<evidence type="ECO:0000313" key="1">
    <source>
        <dbReference type="EMBL" id="MBW3099287.1"/>
    </source>
</evidence>
<dbReference type="RefSeq" id="WP_219203615.1">
    <property type="nucleotide sequence ID" value="NZ_JAHWQX010000014.1"/>
</dbReference>
<comment type="caution">
    <text evidence="1">The sequence shown here is derived from an EMBL/GenBank/DDBJ whole genome shotgun (WGS) entry which is preliminary data.</text>
</comment>